<dbReference type="GO" id="GO:0030036">
    <property type="term" value="P:actin cytoskeleton organization"/>
    <property type="evidence" value="ECO:0007669"/>
    <property type="project" value="TreeGrafter"/>
</dbReference>
<dbReference type="InterPro" id="IPR017865">
    <property type="entry name" value="F-actin_cap_asu_CS"/>
</dbReference>
<dbReference type="InterPro" id="IPR042489">
    <property type="entry name" value="CapZ_alpha_1"/>
</dbReference>
<dbReference type="InterPro" id="IPR002189">
    <property type="entry name" value="CapZ_alpha"/>
</dbReference>
<comment type="subunit">
    <text evidence="5">Heterodimer of an alpha and a beta subunit.</text>
</comment>
<organism evidence="6">
    <name type="scientific">Arcella intermedia</name>
    <dbReference type="NCBI Taxonomy" id="1963864"/>
    <lineage>
        <taxon>Eukaryota</taxon>
        <taxon>Amoebozoa</taxon>
        <taxon>Tubulinea</taxon>
        <taxon>Elardia</taxon>
        <taxon>Arcellinida</taxon>
        <taxon>Sphaerothecina</taxon>
        <taxon>Arcellidae</taxon>
        <taxon>Arcella</taxon>
    </lineage>
</organism>
<dbReference type="Pfam" id="PF01267">
    <property type="entry name" value="F-actin_cap_A"/>
    <property type="match status" value="1"/>
</dbReference>
<dbReference type="InterPro" id="IPR037282">
    <property type="entry name" value="CapZ_alpha/beta"/>
</dbReference>
<dbReference type="PANTHER" id="PTHR10653:SF0">
    <property type="entry name" value="F-ACTIN-CAPPING PROTEIN SUBUNIT ALPHA"/>
    <property type="match status" value="1"/>
</dbReference>
<dbReference type="PRINTS" id="PR00191">
    <property type="entry name" value="FACTINCAPA"/>
</dbReference>
<dbReference type="GO" id="GO:0051016">
    <property type="term" value="P:barbed-end actin filament capping"/>
    <property type="evidence" value="ECO:0007669"/>
    <property type="project" value="UniProtKB-UniRule"/>
</dbReference>
<name>A0A6B2LDL6_9EUKA</name>
<evidence type="ECO:0000256" key="2">
    <source>
        <dbReference type="ARBA" id="ARBA00014038"/>
    </source>
</evidence>
<accession>A0A6B2LDL6</accession>
<evidence type="ECO:0000256" key="4">
    <source>
        <dbReference type="ARBA" id="ARBA00023203"/>
    </source>
</evidence>
<dbReference type="AlphaFoldDB" id="A0A6B2LDL6"/>
<dbReference type="SUPFAM" id="SSF90096">
    <property type="entry name" value="Subunits of heterodimeric actin filament capping protein Capz"/>
    <property type="match status" value="1"/>
</dbReference>
<dbReference type="PROSITE" id="PS00748">
    <property type="entry name" value="F_ACTIN_CAPPING_A_1"/>
    <property type="match status" value="1"/>
</dbReference>
<dbReference type="Gene3D" id="3.30.1140.60">
    <property type="entry name" value="F-actin capping protein, alpha subunit"/>
    <property type="match status" value="1"/>
</dbReference>
<evidence type="ECO:0000313" key="6">
    <source>
        <dbReference type="EMBL" id="NDV34937.1"/>
    </source>
</evidence>
<evidence type="ECO:0000256" key="3">
    <source>
        <dbReference type="ARBA" id="ARBA00022467"/>
    </source>
</evidence>
<dbReference type="GO" id="GO:0030863">
    <property type="term" value="C:cortical cytoskeleton"/>
    <property type="evidence" value="ECO:0007669"/>
    <property type="project" value="TreeGrafter"/>
</dbReference>
<dbReference type="GO" id="GO:0051015">
    <property type="term" value="F:actin filament binding"/>
    <property type="evidence" value="ECO:0007669"/>
    <property type="project" value="TreeGrafter"/>
</dbReference>
<comment type="function">
    <text evidence="5">F-actin-capping proteins bind in a Ca(2+)-independent manner to the fast growing ends of actin filaments (barbed end) thereby blocking the exchange of subunits at these ends. Unlike other capping proteins (such as gelsolin and severin), these proteins do not sever actin filaments.</text>
</comment>
<dbReference type="Gene3D" id="3.90.1150.210">
    <property type="entry name" value="F-actin capping protein, beta subunit"/>
    <property type="match status" value="1"/>
</dbReference>
<dbReference type="PANTHER" id="PTHR10653">
    <property type="entry name" value="F-ACTIN-CAPPING PROTEIN SUBUNIT ALPHA"/>
    <property type="match status" value="1"/>
</dbReference>
<keyword evidence="4 5" id="KW-0009">Actin-binding</keyword>
<protein>
    <recommendedName>
        <fullName evidence="2 5">F-actin-capping protein subunit alpha</fullName>
    </recommendedName>
</protein>
<dbReference type="GO" id="GO:0008290">
    <property type="term" value="C:F-actin capping protein complex"/>
    <property type="evidence" value="ECO:0007669"/>
    <property type="project" value="UniProtKB-UniRule"/>
</dbReference>
<comment type="similarity">
    <text evidence="1 5">Belongs to the F-actin-capping protein alpha subunit family.</text>
</comment>
<dbReference type="EMBL" id="GIBP01005968">
    <property type="protein sequence ID" value="NDV34937.1"/>
    <property type="molecule type" value="Transcribed_RNA"/>
</dbReference>
<sequence>MLNAPPGEFHDVVTDVRALLNNDGLLNDIAADAYREYNTEQMIAVDRGDHKALITKHGARGTDEYWDPVANKVLKFDHFKGEVTEERAASADDVDAESEPYRTAIESKANEYVKSFYDRGAGAVYSAKSGPITFCISSHFFNNNNFYTGRWRSVWTVKLAGGKASLEGLIRIQVHYFEDGNVQLNTTYKKTKDGIPAKDPASLADLVIKQISEFEADYQNQLEINYEKMNNSTFKALRRGLPVTGQKIKWEKISSYNIGGDLNKK</sequence>
<proteinExistence type="inferred from homology"/>
<evidence type="ECO:0000256" key="1">
    <source>
        <dbReference type="ARBA" id="ARBA00010479"/>
    </source>
</evidence>
<dbReference type="InterPro" id="IPR042276">
    <property type="entry name" value="CapZ_alpha/beta_2"/>
</dbReference>
<keyword evidence="3 5" id="KW-0117">Actin capping</keyword>
<dbReference type="FunFam" id="3.90.1150.210:FF:000003">
    <property type="entry name" value="F-actin-capping protein subunit alpha"/>
    <property type="match status" value="1"/>
</dbReference>
<evidence type="ECO:0000256" key="5">
    <source>
        <dbReference type="RuleBase" id="RU365077"/>
    </source>
</evidence>
<reference evidence="6" key="1">
    <citation type="journal article" date="2020" name="J. Eukaryot. Microbiol.">
        <title>De novo Sequencing, Assembly and Annotation of the Transcriptome for the Free-Living Testate Amoeba Arcella intermedia.</title>
        <authorList>
            <person name="Ribeiro G.M."/>
            <person name="Porfirio-Sousa A.L."/>
            <person name="Maurer-Alcala X.X."/>
            <person name="Katz L.A."/>
            <person name="Lahr D.J.G."/>
        </authorList>
    </citation>
    <scope>NUCLEOTIDE SEQUENCE</scope>
</reference>